<evidence type="ECO:0000259" key="2">
    <source>
        <dbReference type="PROSITE" id="PS50110"/>
    </source>
</evidence>
<dbReference type="GO" id="GO:0000160">
    <property type="term" value="P:phosphorelay signal transduction system"/>
    <property type="evidence" value="ECO:0007669"/>
    <property type="project" value="InterPro"/>
</dbReference>
<dbReference type="EMBL" id="CAEZZF010000072">
    <property type="protein sequence ID" value="CAB4755592.1"/>
    <property type="molecule type" value="Genomic_DNA"/>
</dbReference>
<organism evidence="4">
    <name type="scientific">freshwater metagenome</name>
    <dbReference type="NCBI Taxonomy" id="449393"/>
    <lineage>
        <taxon>unclassified sequences</taxon>
        <taxon>metagenomes</taxon>
        <taxon>ecological metagenomes</taxon>
    </lineage>
</organism>
<dbReference type="InterPro" id="IPR001789">
    <property type="entry name" value="Sig_transdc_resp-reg_receiver"/>
</dbReference>
<dbReference type="InterPro" id="IPR039420">
    <property type="entry name" value="WalR-like"/>
</dbReference>
<dbReference type="GO" id="GO:0006355">
    <property type="term" value="P:regulation of DNA-templated transcription"/>
    <property type="evidence" value="ECO:0007669"/>
    <property type="project" value="InterPro"/>
</dbReference>
<feature type="domain" description="Response regulatory" evidence="2">
    <location>
        <begin position="17"/>
        <end position="135"/>
    </location>
</feature>
<gene>
    <name evidence="3" type="ORF">UFOPK2837_00848</name>
    <name evidence="4" type="ORF">UFOPK4319_00696</name>
</gene>
<dbReference type="Pfam" id="PF00072">
    <property type="entry name" value="Response_reg"/>
    <property type="match status" value="1"/>
</dbReference>
<sequence>MVAKSFSWHTKKVKNARLILVEDDAFTRATLGDALEHQGFDVKARTATAAEALAAQDSFDPHVAVLDLDLGIGPTGIDIAIALRHKNPKIGIVFLTTYKDPRLIEANLPNLPEGAIYLNKMEMSATSTIAMQISLAMLKPLAKRSFPWTRGGPLASMSSAQIEIMKEIAEGLSTTEIARTRGVSEQAIDKSISRILKHLDIPKTADTNQRVQIVRAFFENKGQGL</sequence>
<dbReference type="InterPro" id="IPR011006">
    <property type="entry name" value="CheY-like_superfamily"/>
</dbReference>
<dbReference type="SMART" id="SM00448">
    <property type="entry name" value="REC"/>
    <property type="match status" value="1"/>
</dbReference>
<name>A0A6J7TWY9_9ZZZZ</name>
<dbReference type="AlphaFoldDB" id="A0A6J7TWY9"/>
<dbReference type="Gene3D" id="3.40.50.2300">
    <property type="match status" value="1"/>
</dbReference>
<dbReference type="PROSITE" id="PS50110">
    <property type="entry name" value="RESPONSE_REGULATORY"/>
    <property type="match status" value="1"/>
</dbReference>
<protein>
    <submittedName>
        <fullName evidence="4">Unannotated protein</fullName>
    </submittedName>
</protein>
<dbReference type="SUPFAM" id="SSF52172">
    <property type="entry name" value="CheY-like"/>
    <property type="match status" value="1"/>
</dbReference>
<evidence type="ECO:0000313" key="4">
    <source>
        <dbReference type="EMBL" id="CAB5057602.1"/>
    </source>
</evidence>
<dbReference type="Gene3D" id="1.10.10.10">
    <property type="entry name" value="Winged helix-like DNA-binding domain superfamily/Winged helix DNA-binding domain"/>
    <property type="match status" value="1"/>
</dbReference>
<dbReference type="SUPFAM" id="SSF46894">
    <property type="entry name" value="C-terminal effector domain of the bipartite response regulators"/>
    <property type="match status" value="1"/>
</dbReference>
<accession>A0A6J7TWY9</accession>
<reference evidence="4" key="1">
    <citation type="submission" date="2020-05" db="EMBL/GenBank/DDBJ databases">
        <authorList>
            <person name="Chiriac C."/>
            <person name="Salcher M."/>
            <person name="Ghai R."/>
            <person name="Kavagutti S V."/>
        </authorList>
    </citation>
    <scope>NUCLEOTIDE SEQUENCE</scope>
</reference>
<dbReference type="PANTHER" id="PTHR43214">
    <property type="entry name" value="TWO-COMPONENT RESPONSE REGULATOR"/>
    <property type="match status" value="1"/>
</dbReference>
<proteinExistence type="predicted"/>
<dbReference type="SMART" id="SM00421">
    <property type="entry name" value="HTH_LUXR"/>
    <property type="match status" value="1"/>
</dbReference>
<keyword evidence="1" id="KW-0238">DNA-binding</keyword>
<dbReference type="EMBL" id="CAFBQN010000044">
    <property type="protein sequence ID" value="CAB5057602.1"/>
    <property type="molecule type" value="Genomic_DNA"/>
</dbReference>
<dbReference type="InterPro" id="IPR036388">
    <property type="entry name" value="WH-like_DNA-bd_sf"/>
</dbReference>
<evidence type="ECO:0000256" key="1">
    <source>
        <dbReference type="ARBA" id="ARBA00023125"/>
    </source>
</evidence>
<dbReference type="Pfam" id="PF00196">
    <property type="entry name" value="GerE"/>
    <property type="match status" value="1"/>
</dbReference>
<dbReference type="InterPro" id="IPR016032">
    <property type="entry name" value="Sig_transdc_resp-reg_C-effctor"/>
</dbReference>
<evidence type="ECO:0000313" key="3">
    <source>
        <dbReference type="EMBL" id="CAB4755592.1"/>
    </source>
</evidence>
<dbReference type="GO" id="GO:0003677">
    <property type="term" value="F:DNA binding"/>
    <property type="evidence" value="ECO:0007669"/>
    <property type="project" value="UniProtKB-KW"/>
</dbReference>
<dbReference type="InterPro" id="IPR000792">
    <property type="entry name" value="Tscrpt_reg_LuxR_C"/>
</dbReference>